<keyword evidence="2" id="KW-0479">Metal-binding</keyword>
<dbReference type="PROSITE" id="PS00289">
    <property type="entry name" value="PTX_1"/>
    <property type="match status" value="1"/>
</dbReference>
<dbReference type="PRINTS" id="PR00895">
    <property type="entry name" value="PENTAXIN"/>
</dbReference>
<evidence type="ECO:0000256" key="3">
    <source>
        <dbReference type="ARBA" id="ARBA00022837"/>
    </source>
</evidence>
<keyword evidence="9" id="KW-0675">Receptor</keyword>
<evidence type="ECO:0000256" key="2">
    <source>
        <dbReference type="ARBA" id="ARBA00022723"/>
    </source>
</evidence>
<evidence type="ECO:0000256" key="5">
    <source>
        <dbReference type="ARBA" id="ARBA00023180"/>
    </source>
</evidence>
<sequence>MADGPWDSPALILELEDAVRALRDRIDRIEQELPARVNFSASPAPAPAVPTTLHSKMDELEGQLLAKVLALEKERVALSHSSHQQRQEVQKELGALQDRVAELEHGASWAPHRAQIVLLEAGHDPMELLINDKVAQLPLSLKDSGWHHICISWTTRDGLWSAYQDGELRGSGENLAAWHPIKPHGILILGQEQDTLGGRFDATQAFVGEIAQFNLWDHALTPAQVLGIANCTGPLQGNVLPWEDKLVEAFGGATKASFDVCKGRAKA</sequence>
<dbReference type="PANTHER" id="PTHR19277:SF94">
    <property type="entry name" value="NEURONAL PENTRAXIN RECEPTOR"/>
    <property type="match status" value="1"/>
</dbReference>
<evidence type="ECO:0000313" key="9">
    <source>
        <dbReference type="RefSeq" id="XP_008565122.1"/>
    </source>
</evidence>
<feature type="domain" description="Pentraxin (PTX)" evidence="7">
    <location>
        <begin position="61"/>
        <end position="261"/>
    </location>
</feature>
<dbReference type="SUPFAM" id="SSF49899">
    <property type="entry name" value="Concanavalin A-like lectins/glucanases"/>
    <property type="match status" value="1"/>
</dbReference>
<keyword evidence="5" id="KW-0325">Glycoprotein</keyword>
<gene>
    <name evidence="9" type="primary">NPTXR</name>
</gene>
<evidence type="ECO:0000256" key="4">
    <source>
        <dbReference type="ARBA" id="ARBA00023157"/>
    </source>
</evidence>
<dbReference type="Gene3D" id="2.60.120.200">
    <property type="match status" value="1"/>
</dbReference>
<evidence type="ECO:0000313" key="8">
    <source>
        <dbReference type="Proteomes" id="UP000694923"/>
    </source>
</evidence>
<comment type="caution">
    <text evidence="6">Lacks conserved residue(s) required for the propagation of feature annotation.</text>
</comment>
<keyword evidence="8" id="KW-1185">Reference proteome</keyword>
<dbReference type="PROSITE" id="PS51828">
    <property type="entry name" value="PTX_2"/>
    <property type="match status" value="1"/>
</dbReference>
<dbReference type="RefSeq" id="XP_008565122.1">
    <property type="nucleotide sequence ID" value="XM_008566900.1"/>
</dbReference>
<reference evidence="9" key="1">
    <citation type="submission" date="2025-08" db="UniProtKB">
        <authorList>
            <consortium name="RefSeq"/>
        </authorList>
    </citation>
    <scope>IDENTIFICATION</scope>
</reference>
<organism evidence="8 9">
    <name type="scientific">Galeopterus variegatus</name>
    <name type="common">Malayan flying lemur</name>
    <name type="synonym">Cynocephalus variegatus</name>
    <dbReference type="NCBI Taxonomy" id="482537"/>
    <lineage>
        <taxon>Eukaryota</taxon>
        <taxon>Metazoa</taxon>
        <taxon>Chordata</taxon>
        <taxon>Craniata</taxon>
        <taxon>Vertebrata</taxon>
        <taxon>Euteleostomi</taxon>
        <taxon>Mammalia</taxon>
        <taxon>Eutheria</taxon>
        <taxon>Euarchontoglires</taxon>
        <taxon>Dermoptera</taxon>
        <taxon>Cynocephalidae</taxon>
        <taxon>Galeopterus</taxon>
    </lineage>
</organism>
<dbReference type="InterPro" id="IPR001759">
    <property type="entry name" value="PTX_dom"/>
</dbReference>
<dbReference type="Proteomes" id="UP000694923">
    <property type="component" value="Unplaced"/>
</dbReference>
<name>A0ABM0Q9T1_GALVR</name>
<dbReference type="InterPro" id="IPR030476">
    <property type="entry name" value="Pentaxin_CS"/>
</dbReference>
<dbReference type="SMART" id="SM00159">
    <property type="entry name" value="PTX"/>
    <property type="match status" value="1"/>
</dbReference>
<dbReference type="PANTHER" id="PTHR19277">
    <property type="entry name" value="PENTRAXIN"/>
    <property type="match status" value="1"/>
</dbReference>
<evidence type="ECO:0000259" key="7">
    <source>
        <dbReference type="PROSITE" id="PS51828"/>
    </source>
</evidence>
<protein>
    <submittedName>
        <fullName evidence="9">Neuronal pentraxin receptor</fullName>
    </submittedName>
</protein>
<dbReference type="InterPro" id="IPR051360">
    <property type="entry name" value="Neuronal_Pentraxin_Related"/>
</dbReference>
<dbReference type="InterPro" id="IPR013320">
    <property type="entry name" value="ConA-like_dom_sf"/>
</dbReference>
<accession>A0ABM0Q9T1</accession>
<dbReference type="GeneID" id="103585815"/>
<proteinExistence type="predicted"/>
<keyword evidence="4" id="KW-1015">Disulfide bond</keyword>
<evidence type="ECO:0000256" key="6">
    <source>
        <dbReference type="PROSITE-ProRule" id="PRU01172"/>
    </source>
</evidence>
<dbReference type="Pfam" id="PF00354">
    <property type="entry name" value="Pentaxin"/>
    <property type="match status" value="1"/>
</dbReference>
<comment type="cofactor">
    <cofactor evidence="1">
        <name>Ca(2+)</name>
        <dbReference type="ChEBI" id="CHEBI:29108"/>
    </cofactor>
</comment>
<evidence type="ECO:0000256" key="1">
    <source>
        <dbReference type="ARBA" id="ARBA00001913"/>
    </source>
</evidence>
<keyword evidence="3" id="KW-0106">Calcium</keyword>